<feature type="non-terminal residue" evidence="2">
    <location>
        <position position="964"/>
    </location>
</feature>
<feature type="non-terminal residue" evidence="2">
    <location>
        <position position="1"/>
    </location>
</feature>
<feature type="compositionally biased region" description="Polar residues" evidence="1">
    <location>
        <begin position="213"/>
        <end position="244"/>
    </location>
</feature>
<dbReference type="AlphaFoldDB" id="A0A9N8VUU5"/>
<protein>
    <submittedName>
        <fullName evidence="2">13044_t:CDS:1</fullName>
    </submittedName>
</protein>
<dbReference type="Proteomes" id="UP000789375">
    <property type="component" value="Unassembled WGS sequence"/>
</dbReference>
<comment type="caution">
    <text evidence="2">The sequence shown here is derived from an EMBL/GenBank/DDBJ whole genome shotgun (WGS) entry which is preliminary data.</text>
</comment>
<dbReference type="EMBL" id="CAJVPP010000270">
    <property type="protein sequence ID" value="CAG8463343.1"/>
    <property type="molecule type" value="Genomic_DNA"/>
</dbReference>
<sequence length="964" mass="113347">MELNIDSRKNKKKSNDEEGEPPNPISGSKTEVKFVYSDEKIDDEFEQTKFIYDDDKKTKFIYEDEKTEDDEFINDYKKTKFINYDEETVFIYKKPEEDKFIYSDEKIMFKYDDEKTEEDDYNYGYESTEFSYGDEQSKDRLSEQDKKSEDKFVYSSKDSTGVKFDYDDEKPVDEDKFVYNEEKAEGSYLVYNNATSASTVYPNQPRQSRDESYNSTEKPNVQYKSKNKSTFSEQGNIINDSNENLGEKFKNENKSLNKGRLTESTTESIQIKPNLSNEARTGYSDVSSNNEPPLSKSQRKKLNKQKKQADDMQAKGEFVEKREQIDDKQAQGKEVEKREQIDDQQVKGKDVEKRDQTNKQAKVKDVEKRDQTNDKQAKGNVVEKREQVENKFVDIVFHLHLPKAITGKLVVLGNIKELGNWNEHKVQLNQHKRGFFPQRRIATSYWYSNPVRIPMVRFQNIVRYKYAVFESRKNGKRTDTRLYYEGKDNKDDRVLEFQCQNQFDIWKNNADFNGRVTDYMFLKVIYDSVNVENFKEKILEYDSILKQHHELTLAETNIKFISEHAVDKSIAKQHFLCFLLGHCRPNITGKFEFSKDFNSTAFLKTAFKVQSNSFPSDDMRIVLKGIDYLIHHNIDNGLHDWLPIFTLAPLIDPQYKFMETISLVKCDEKYIESCFENILKNKFNENTYERIIKWLIDQCNKMKMFSTIWQSINHSDKLDKQIQPYFVGRIEKYISKDDLVDLHKNFSELPEAIGSLVAAPFRERTLQLLTNSRNSIWKGSRSESLFFLINSANLRWTKDEYIIVLETLSNLEEYQLLSVFPLLFKNWIYKFKDTKDEKIIQICVQWYKNLIKSMALITSSSTAPREVEFIISVFEKLSMIGSLLNDQIILDKLMSLTFDRIKKCVERNIFAATTGVAKFGQVVRLVFTKIIKEKIDLMRLDYDELLLKKMRTVCGCGNNLEIPN</sequence>
<dbReference type="SUPFAM" id="SSF49452">
    <property type="entry name" value="Starch-binding domain-like"/>
    <property type="match status" value="1"/>
</dbReference>
<feature type="compositionally biased region" description="Basic and acidic residues" evidence="1">
    <location>
        <begin position="135"/>
        <end position="152"/>
    </location>
</feature>
<dbReference type="GO" id="GO:0030246">
    <property type="term" value="F:carbohydrate binding"/>
    <property type="evidence" value="ECO:0007669"/>
    <property type="project" value="InterPro"/>
</dbReference>
<feature type="compositionally biased region" description="Basic and acidic residues" evidence="1">
    <location>
        <begin position="1"/>
        <end position="16"/>
    </location>
</feature>
<feature type="compositionally biased region" description="Polar residues" evidence="1">
    <location>
        <begin position="262"/>
        <end position="292"/>
    </location>
</feature>
<feature type="compositionally biased region" description="Basic and acidic residues" evidence="1">
    <location>
        <begin position="245"/>
        <end position="255"/>
    </location>
</feature>
<dbReference type="InterPro" id="IPR013783">
    <property type="entry name" value="Ig-like_fold"/>
</dbReference>
<name>A0A9N8VUU5_FUNMO</name>
<keyword evidence="3" id="KW-1185">Reference proteome</keyword>
<feature type="compositionally biased region" description="Basic and acidic residues" evidence="1">
    <location>
        <begin position="307"/>
        <end position="381"/>
    </location>
</feature>
<accession>A0A9N8VUU5</accession>
<dbReference type="InterPro" id="IPR013784">
    <property type="entry name" value="Carb-bd-like_fold"/>
</dbReference>
<feature type="region of interest" description="Disordered" evidence="1">
    <location>
        <begin position="188"/>
        <end position="381"/>
    </location>
</feature>
<evidence type="ECO:0000313" key="3">
    <source>
        <dbReference type="Proteomes" id="UP000789375"/>
    </source>
</evidence>
<gene>
    <name evidence="2" type="ORF">FMOSSE_LOCUS2154</name>
</gene>
<organism evidence="2 3">
    <name type="scientific">Funneliformis mosseae</name>
    <name type="common">Endomycorrhizal fungus</name>
    <name type="synonym">Glomus mosseae</name>
    <dbReference type="NCBI Taxonomy" id="27381"/>
    <lineage>
        <taxon>Eukaryota</taxon>
        <taxon>Fungi</taxon>
        <taxon>Fungi incertae sedis</taxon>
        <taxon>Mucoromycota</taxon>
        <taxon>Glomeromycotina</taxon>
        <taxon>Glomeromycetes</taxon>
        <taxon>Glomerales</taxon>
        <taxon>Glomeraceae</taxon>
        <taxon>Funneliformis</taxon>
    </lineage>
</organism>
<proteinExistence type="predicted"/>
<evidence type="ECO:0000313" key="2">
    <source>
        <dbReference type="EMBL" id="CAG8463343.1"/>
    </source>
</evidence>
<feature type="compositionally biased region" description="Polar residues" evidence="1">
    <location>
        <begin position="190"/>
        <end position="206"/>
    </location>
</feature>
<dbReference type="Gene3D" id="2.60.40.10">
    <property type="entry name" value="Immunoglobulins"/>
    <property type="match status" value="1"/>
</dbReference>
<feature type="compositionally biased region" description="Basic residues" evidence="1">
    <location>
        <begin position="297"/>
        <end position="306"/>
    </location>
</feature>
<feature type="region of interest" description="Disordered" evidence="1">
    <location>
        <begin position="118"/>
        <end position="153"/>
    </location>
</feature>
<evidence type="ECO:0000256" key="1">
    <source>
        <dbReference type="SAM" id="MobiDB-lite"/>
    </source>
</evidence>
<reference evidence="2" key="1">
    <citation type="submission" date="2021-06" db="EMBL/GenBank/DDBJ databases">
        <authorList>
            <person name="Kallberg Y."/>
            <person name="Tangrot J."/>
            <person name="Rosling A."/>
        </authorList>
    </citation>
    <scope>NUCLEOTIDE SEQUENCE</scope>
    <source>
        <strain evidence="2">87-6 pot B 2015</strain>
    </source>
</reference>
<feature type="region of interest" description="Disordered" evidence="1">
    <location>
        <begin position="1"/>
        <end position="31"/>
    </location>
</feature>